<protein>
    <submittedName>
        <fullName evidence="2">Uncharacterized protein</fullName>
    </submittedName>
</protein>
<name>A0A9E8SM32_9BACT</name>
<dbReference type="RefSeq" id="WP_244824731.1">
    <property type="nucleotide sequence ID" value="NZ_CP112998.1"/>
</dbReference>
<feature type="transmembrane region" description="Helical" evidence="1">
    <location>
        <begin position="7"/>
        <end position="24"/>
    </location>
</feature>
<keyword evidence="1" id="KW-0812">Transmembrane</keyword>
<keyword evidence="3" id="KW-1185">Reference proteome</keyword>
<dbReference type="EMBL" id="CP112998">
    <property type="protein sequence ID" value="WAC12376.1"/>
    <property type="molecule type" value="Genomic_DNA"/>
</dbReference>
<reference evidence="2" key="1">
    <citation type="submission" date="2022-11" db="EMBL/GenBank/DDBJ databases">
        <title>Dyadobacter pollutisoli sp. nov., isolated from plastic dumped soil.</title>
        <authorList>
            <person name="Kim J.M."/>
            <person name="Kim K.R."/>
            <person name="Lee J.K."/>
            <person name="Hao L."/>
            <person name="Jeon C.O."/>
        </authorList>
    </citation>
    <scope>NUCLEOTIDE SEQUENCE</scope>
    <source>
        <strain evidence="2">U1</strain>
    </source>
</reference>
<keyword evidence="1" id="KW-0472">Membrane</keyword>
<dbReference type="Proteomes" id="UP001164653">
    <property type="component" value="Chromosome"/>
</dbReference>
<dbReference type="AlphaFoldDB" id="A0A9E8SM32"/>
<keyword evidence="1" id="KW-1133">Transmembrane helix</keyword>
<feature type="transmembrane region" description="Helical" evidence="1">
    <location>
        <begin position="70"/>
        <end position="88"/>
    </location>
</feature>
<evidence type="ECO:0000256" key="1">
    <source>
        <dbReference type="SAM" id="Phobius"/>
    </source>
</evidence>
<evidence type="ECO:0000313" key="3">
    <source>
        <dbReference type="Proteomes" id="UP001164653"/>
    </source>
</evidence>
<accession>A0A9E8SM32</accession>
<gene>
    <name evidence="2" type="ORF">ON006_00135</name>
</gene>
<organism evidence="2 3">
    <name type="scientific">Dyadobacter pollutisoli</name>
    <dbReference type="NCBI Taxonomy" id="2910158"/>
    <lineage>
        <taxon>Bacteria</taxon>
        <taxon>Pseudomonadati</taxon>
        <taxon>Bacteroidota</taxon>
        <taxon>Cytophagia</taxon>
        <taxon>Cytophagales</taxon>
        <taxon>Spirosomataceae</taxon>
        <taxon>Dyadobacter</taxon>
    </lineage>
</organism>
<sequence>MFKSKALWWTLLTVWILGATYWHVCRIRLMCDVLANPSFFATTIVDSNGQAGFSDSNLISFAPETDIEKLWQHILMFAGAVLLGFCIGNSSRSRKSRDLKYKLNRILREIEYHQSKQ</sequence>
<dbReference type="KEGG" id="dpf:ON006_00135"/>
<proteinExistence type="predicted"/>
<evidence type="ECO:0000313" key="2">
    <source>
        <dbReference type="EMBL" id="WAC12376.1"/>
    </source>
</evidence>